<evidence type="ECO:0000313" key="6">
    <source>
        <dbReference type="EMBL" id="KAB0804504.1"/>
    </source>
</evidence>
<dbReference type="InterPro" id="IPR020845">
    <property type="entry name" value="AMP-binding_CS"/>
</dbReference>
<dbReference type="PROSITE" id="PS00455">
    <property type="entry name" value="AMP_BINDING"/>
    <property type="match status" value="1"/>
</dbReference>
<accession>A0A5N4B4M6</accession>
<dbReference type="InterPro" id="IPR000873">
    <property type="entry name" value="AMP-dep_synth/lig_dom"/>
</dbReference>
<evidence type="ECO:0000256" key="1">
    <source>
        <dbReference type="ARBA" id="ARBA00004275"/>
    </source>
</evidence>
<dbReference type="PANTHER" id="PTHR24096">
    <property type="entry name" value="LONG-CHAIN-FATTY-ACID--COA LIGASE"/>
    <property type="match status" value="1"/>
</dbReference>
<dbReference type="PANTHER" id="PTHR24096:SF149">
    <property type="entry name" value="AMP-BINDING DOMAIN-CONTAINING PROTEIN-RELATED"/>
    <property type="match status" value="1"/>
</dbReference>
<comment type="caution">
    <text evidence="6">The sequence shown here is derived from an EMBL/GenBank/DDBJ whole genome shotgun (WGS) entry which is preliminary data.</text>
</comment>
<proteinExistence type="inferred from homology"/>
<reference evidence="6 7" key="1">
    <citation type="journal article" date="2018" name="Elife">
        <title>Firefly genomes illuminate parallel origins of bioluminescence in beetles.</title>
        <authorList>
            <person name="Fallon T.R."/>
            <person name="Lower S.E."/>
            <person name="Chang C.H."/>
            <person name="Bessho-Uehara M."/>
            <person name="Martin G.J."/>
            <person name="Bewick A.J."/>
            <person name="Behringer M."/>
            <person name="Debat H.J."/>
            <person name="Wong I."/>
            <person name="Day J.C."/>
            <person name="Suvorov A."/>
            <person name="Silva C.J."/>
            <person name="Stanger-Hall K.F."/>
            <person name="Hall D.W."/>
            <person name="Schmitz R.J."/>
            <person name="Nelson D.R."/>
            <person name="Lewis S.M."/>
            <person name="Shigenobu S."/>
            <person name="Bybee S.M."/>
            <person name="Larracuente A.M."/>
            <person name="Oba Y."/>
            <person name="Weng J.K."/>
        </authorList>
    </citation>
    <scope>NUCLEOTIDE SEQUENCE [LARGE SCALE GENOMIC DNA]</scope>
    <source>
        <strain evidence="6">1611_PpyrPB1</strain>
        <tissue evidence="6">Whole body</tissue>
    </source>
</reference>
<dbReference type="Gene3D" id="3.40.50.12780">
    <property type="entry name" value="N-terminal domain of ligase-like"/>
    <property type="match status" value="1"/>
</dbReference>
<sequence length="500" mass="56597">MENLQEEILYENNIIYTEDLDGEPDSRGLGCAYFDEMLKNKDLLAQIDGLTKEKDTFGSLLKKCVRTSMWLTEIGLQYGDVVSLCSKGHLNSCVPHISAYFTGAKVAALDPSFSLAESVHLFRQVMPKVIFVGHESVTLIENVIKEVGASTTMVVFGPTDTHVPFSDLIQPKHNESSFKPVEAHDLKEIALILFSSGTTGLPKGICHTHYSILKTAEPIRGQDLRNELIYSNFPPYWNSIYNKSVRLLVPPFGTNNPWDMFSYMATRVILDITSTLTLCRTPKPKNVDLKSLKSILVTGTTISEEQLQEIRETFPNVLVSQMYGQSEVFSPLTYFDLAKPKHVHFLHTKRGSCRLPSRGTYYKVVDPDTDKVEDKVLGPKQKGEIRVKTQMQLRGYYNLDSSGIWDSDGWLKTGDYGYYDEDYCFYVIDRLKEMFAYRGKHITPASIENVKHPSCSVKICSNRNTTLYRQSPCYGVSSIKTWSSKCNWRGNSKVCRRPVG</sequence>
<evidence type="ECO:0000259" key="5">
    <source>
        <dbReference type="Pfam" id="PF00501"/>
    </source>
</evidence>
<dbReference type="Proteomes" id="UP000327044">
    <property type="component" value="Unassembled WGS sequence"/>
</dbReference>
<feature type="domain" description="AMP-dependent synthetase/ligase" evidence="5">
    <location>
        <begin position="52"/>
        <end position="397"/>
    </location>
</feature>
<comment type="similarity">
    <text evidence="2">Belongs to the ATP-dependent AMP-binding enzyme family.</text>
</comment>
<dbReference type="SUPFAM" id="SSF56801">
    <property type="entry name" value="Acetyl-CoA synthetase-like"/>
    <property type="match status" value="1"/>
</dbReference>
<evidence type="ECO:0000256" key="2">
    <source>
        <dbReference type="ARBA" id="ARBA00006432"/>
    </source>
</evidence>
<evidence type="ECO:0000256" key="4">
    <source>
        <dbReference type="ARBA" id="ARBA00023140"/>
    </source>
</evidence>
<organism evidence="6 7">
    <name type="scientific">Photinus pyralis</name>
    <name type="common">Common eastern firefly</name>
    <name type="synonym">Lampyris pyralis</name>
    <dbReference type="NCBI Taxonomy" id="7054"/>
    <lineage>
        <taxon>Eukaryota</taxon>
        <taxon>Metazoa</taxon>
        <taxon>Ecdysozoa</taxon>
        <taxon>Arthropoda</taxon>
        <taxon>Hexapoda</taxon>
        <taxon>Insecta</taxon>
        <taxon>Pterygota</taxon>
        <taxon>Neoptera</taxon>
        <taxon>Endopterygota</taxon>
        <taxon>Coleoptera</taxon>
        <taxon>Polyphaga</taxon>
        <taxon>Elateriformia</taxon>
        <taxon>Elateroidea</taxon>
        <taxon>Lampyridae</taxon>
        <taxon>Lampyrinae</taxon>
        <taxon>Photinus</taxon>
    </lineage>
</organism>
<dbReference type="AlphaFoldDB" id="A0A5N4B4M6"/>
<dbReference type="InParanoid" id="A0A5N4B4M6"/>
<dbReference type="GO" id="GO:0005777">
    <property type="term" value="C:peroxisome"/>
    <property type="evidence" value="ECO:0007669"/>
    <property type="project" value="UniProtKB-SubCell"/>
</dbReference>
<name>A0A5N4B4M6_PHOPY</name>
<dbReference type="InterPro" id="IPR042099">
    <property type="entry name" value="ANL_N_sf"/>
</dbReference>
<comment type="subcellular location">
    <subcellularLocation>
        <location evidence="1">Peroxisome</location>
    </subcellularLocation>
</comment>
<keyword evidence="4" id="KW-0576">Peroxisome</keyword>
<gene>
    <name evidence="6" type="ORF">PPYR_01474</name>
</gene>
<protein>
    <recommendedName>
        <fullName evidence="5">AMP-dependent synthetase/ligase domain-containing protein</fullName>
    </recommendedName>
</protein>
<evidence type="ECO:0000313" key="7">
    <source>
        <dbReference type="Proteomes" id="UP000327044"/>
    </source>
</evidence>
<keyword evidence="3" id="KW-0436">Ligase</keyword>
<keyword evidence="7" id="KW-1185">Reference proteome</keyword>
<dbReference type="GO" id="GO:0016405">
    <property type="term" value="F:CoA-ligase activity"/>
    <property type="evidence" value="ECO:0007669"/>
    <property type="project" value="TreeGrafter"/>
</dbReference>
<dbReference type="Pfam" id="PF00501">
    <property type="entry name" value="AMP-binding"/>
    <property type="match status" value="1"/>
</dbReference>
<evidence type="ECO:0000256" key="3">
    <source>
        <dbReference type="ARBA" id="ARBA00022598"/>
    </source>
</evidence>
<dbReference type="EMBL" id="VVIM01000001">
    <property type="protein sequence ID" value="KAB0804504.1"/>
    <property type="molecule type" value="Genomic_DNA"/>
</dbReference>